<evidence type="ECO:0000313" key="4">
    <source>
        <dbReference type="Proteomes" id="UP001589785"/>
    </source>
</evidence>
<accession>A0ABV6GRL2</accession>
<comment type="caution">
    <text evidence="3">The sequence shown here is derived from an EMBL/GenBank/DDBJ whole genome shotgun (WGS) entry which is preliminary data.</text>
</comment>
<keyword evidence="1" id="KW-0175">Coiled coil</keyword>
<reference evidence="3 4" key="1">
    <citation type="submission" date="2024-09" db="EMBL/GenBank/DDBJ databases">
        <authorList>
            <person name="Sun Q."/>
            <person name="Mori K."/>
        </authorList>
    </citation>
    <scope>NUCLEOTIDE SEQUENCE [LARGE SCALE GENOMIC DNA]</scope>
    <source>
        <strain evidence="3 4">CCM 7224</strain>
    </source>
</reference>
<gene>
    <name evidence="3" type="ORF">ACFFHQ_06575</name>
</gene>
<feature type="region of interest" description="Disordered" evidence="2">
    <location>
        <begin position="169"/>
        <end position="198"/>
    </location>
</feature>
<proteinExistence type="predicted"/>
<feature type="coiled-coil region" evidence="1">
    <location>
        <begin position="44"/>
        <end position="87"/>
    </location>
</feature>
<organism evidence="3 4">
    <name type="scientific">Geobacillus jurassicus</name>
    <dbReference type="NCBI Taxonomy" id="235932"/>
    <lineage>
        <taxon>Bacteria</taxon>
        <taxon>Bacillati</taxon>
        <taxon>Bacillota</taxon>
        <taxon>Bacilli</taxon>
        <taxon>Bacillales</taxon>
        <taxon>Anoxybacillaceae</taxon>
        <taxon>Geobacillus</taxon>
    </lineage>
</organism>
<evidence type="ECO:0000256" key="1">
    <source>
        <dbReference type="SAM" id="Coils"/>
    </source>
</evidence>
<evidence type="ECO:0000256" key="2">
    <source>
        <dbReference type="SAM" id="MobiDB-lite"/>
    </source>
</evidence>
<dbReference type="EMBL" id="JBHLVN010000029">
    <property type="protein sequence ID" value="MFC0297128.1"/>
    <property type="molecule type" value="Genomic_DNA"/>
</dbReference>
<sequence>MKGKTIEVSTSELAEIFGLSDRRIRQLEKEEALVKISRGKYDLKASVQRYIAFIKEQAEKTEEELDLTKEKTLLTRANRQKVELELQIMRGELHRSEDVRRVMNNMLSAFRARVLAIPSKTAPRLLAQTDLAVVQDIIKKEVYEALQELSEYDPHVFYAQSKDKLAIGMDETEEGSEEVGGDITEKEKRRDGRKKKEK</sequence>
<dbReference type="RefSeq" id="WP_066231590.1">
    <property type="nucleotide sequence ID" value="NZ_JBHLVN010000029.1"/>
</dbReference>
<evidence type="ECO:0000313" key="3">
    <source>
        <dbReference type="EMBL" id="MFC0297128.1"/>
    </source>
</evidence>
<keyword evidence="4" id="KW-1185">Reference proteome</keyword>
<protein>
    <submittedName>
        <fullName evidence="3">Uncharacterized protein</fullName>
    </submittedName>
</protein>
<feature type="compositionally biased region" description="Acidic residues" evidence="2">
    <location>
        <begin position="170"/>
        <end position="180"/>
    </location>
</feature>
<dbReference type="Proteomes" id="UP001589785">
    <property type="component" value="Unassembled WGS sequence"/>
</dbReference>
<name>A0ABV6GRL2_9BACL</name>